<evidence type="ECO:0000313" key="1">
    <source>
        <dbReference type="EMBL" id="KAI7939859.1"/>
    </source>
</evidence>
<reference evidence="1 2" key="3">
    <citation type="journal article" date="2022" name="Microbiol. Spectr.">
        <title>Folding features and dynamics of 3D genome architecture in plant fungal pathogens.</title>
        <authorList>
            <person name="Xia C."/>
        </authorList>
    </citation>
    <scope>NUCLEOTIDE SEQUENCE [LARGE SCALE GENOMIC DNA]</scope>
    <source>
        <strain evidence="1 2">93-210</strain>
    </source>
</reference>
<proteinExistence type="predicted"/>
<comment type="caution">
    <text evidence="1">The sequence shown here is derived from an EMBL/GenBank/DDBJ whole genome shotgun (WGS) entry which is preliminary data.</text>
</comment>
<organism evidence="1 2">
    <name type="scientific">Puccinia striiformis f. sp. tritici</name>
    <dbReference type="NCBI Taxonomy" id="168172"/>
    <lineage>
        <taxon>Eukaryota</taxon>
        <taxon>Fungi</taxon>
        <taxon>Dikarya</taxon>
        <taxon>Basidiomycota</taxon>
        <taxon>Pucciniomycotina</taxon>
        <taxon>Pucciniomycetes</taxon>
        <taxon>Pucciniales</taxon>
        <taxon>Pucciniaceae</taxon>
        <taxon>Puccinia</taxon>
    </lineage>
</organism>
<keyword evidence="2" id="KW-1185">Reference proteome</keyword>
<gene>
    <name evidence="1" type="ORF">MJO28_013511</name>
</gene>
<reference evidence="2" key="1">
    <citation type="journal article" date="2018" name="BMC Genomics">
        <title>Genomic insights into host adaptation between the wheat stripe rust pathogen (Puccinia striiformis f. sp. tritici) and the barley stripe rust pathogen (Puccinia striiformis f. sp. hordei).</title>
        <authorList>
            <person name="Xia C."/>
            <person name="Wang M."/>
            <person name="Yin C."/>
            <person name="Cornejo O.E."/>
            <person name="Hulbert S.H."/>
            <person name="Chen X."/>
        </authorList>
    </citation>
    <scope>NUCLEOTIDE SEQUENCE [LARGE SCALE GENOMIC DNA]</scope>
    <source>
        <strain evidence="2">93-210</strain>
    </source>
</reference>
<dbReference type="EMBL" id="CM045878">
    <property type="protein sequence ID" value="KAI7939859.1"/>
    <property type="molecule type" value="Genomic_DNA"/>
</dbReference>
<dbReference type="Proteomes" id="UP001060170">
    <property type="component" value="Chromosome 14"/>
</dbReference>
<name>A0ACC0DUI3_9BASI</name>
<protein>
    <submittedName>
        <fullName evidence="1">Uncharacterized protein</fullName>
    </submittedName>
</protein>
<accession>A0ACC0DUI3</accession>
<sequence length="584" mass="66883">MADARPRPPLVRIVPQDQELRFDGTNVELFLQSYQAAAQSSGASEYDMARQLCRFIKDNKVYQIVKTYDGYVSHDWAKLRSSLMDFWGQDDFVQFTLQDLEDLLQFWSKKEDISAVEDYPIFCESFELIVSYFLRNDNISTEEISNLCYQAFSRVLRCSLYRSKLVSNDFLIWPKVNSQHPVNSTTCSEPPSTQIKEALSKEALESNCENLGVDSDLLNQSNEELSPVVGSLDKPILLPGHFSSPPSNSSAKKITDLNHLAAYEQEAKKMQFLHSHNQLIEVGMIVVDSSRPLHPIQPEIKAPDNLGEDHNHFVDRLDVPIRSLDISPPIPNICSPRSQETSQLQSSTQHLDLKEHSNTHHICDRTSVPLNLKASRSNPILSSNEYLRDENKLPLFYFEEKDISFSDLFSVFQSKRDQDFLFQDVFQDFPQDSAKPQDQIYQEQLVIIEDINKIPIFLNLISPQVSLKPFLDSLSQENYASSFIILFPSISEADLSFVHRRTGVGSNPLLTSEDHLRNEDKLQSFLLENLAPISCMDYNRTIVKLEENRVYLKILMGPFLAGCFFLLLVRVEWFYPRGGTSDQK</sequence>
<reference evidence="2" key="2">
    <citation type="journal article" date="2018" name="Mol. Plant Microbe Interact.">
        <title>Genome sequence resources for the wheat stripe rust pathogen (Puccinia striiformis f. sp. tritici) and the barley stripe rust pathogen (Puccinia striiformis f. sp. hordei).</title>
        <authorList>
            <person name="Xia C."/>
            <person name="Wang M."/>
            <person name="Yin C."/>
            <person name="Cornejo O.E."/>
            <person name="Hulbert S.H."/>
            <person name="Chen X."/>
        </authorList>
    </citation>
    <scope>NUCLEOTIDE SEQUENCE [LARGE SCALE GENOMIC DNA]</scope>
    <source>
        <strain evidence="2">93-210</strain>
    </source>
</reference>
<evidence type="ECO:0000313" key="2">
    <source>
        <dbReference type="Proteomes" id="UP001060170"/>
    </source>
</evidence>